<keyword evidence="3" id="KW-1185">Reference proteome</keyword>
<reference evidence="2" key="1">
    <citation type="submission" date="2022-05" db="EMBL/GenBank/DDBJ databases">
        <title>The Musa troglodytarum L. genome provides insights into the mechanism of non-climacteric behaviour and enrichment of carotenoids.</title>
        <authorList>
            <person name="Wang J."/>
        </authorList>
    </citation>
    <scope>NUCLEOTIDE SEQUENCE</scope>
    <source>
        <tissue evidence="2">Leaf</tissue>
    </source>
</reference>
<organism evidence="2 3">
    <name type="scientific">Musa troglodytarum</name>
    <name type="common">fe'i banana</name>
    <dbReference type="NCBI Taxonomy" id="320322"/>
    <lineage>
        <taxon>Eukaryota</taxon>
        <taxon>Viridiplantae</taxon>
        <taxon>Streptophyta</taxon>
        <taxon>Embryophyta</taxon>
        <taxon>Tracheophyta</taxon>
        <taxon>Spermatophyta</taxon>
        <taxon>Magnoliopsida</taxon>
        <taxon>Liliopsida</taxon>
        <taxon>Zingiberales</taxon>
        <taxon>Musaceae</taxon>
        <taxon>Musa</taxon>
    </lineage>
</organism>
<accession>A0A9E7GKX2</accession>
<dbReference type="EMBL" id="CP097508">
    <property type="protein sequence ID" value="URE13899.1"/>
    <property type="molecule type" value="Genomic_DNA"/>
</dbReference>
<dbReference type="Proteomes" id="UP001055439">
    <property type="component" value="Chromosome 6"/>
</dbReference>
<sequence length="108" mass="11939">MLGAGHLPSVIAFMGLVLVDGFCKEKGVKEAENVVKRLQEGDVLFLIEKAVGVHLDKERTILTNGSEGHRQEKELVRTILISSSGNWSILFSVFSRCSLGILQFVPYH</sequence>
<keyword evidence="1" id="KW-0732">Signal</keyword>
<dbReference type="AlphaFoldDB" id="A0A9E7GKX2"/>
<evidence type="ECO:0000256" key="1">
    <source>
        <dbReference type="SAM" id="SignalP"/>
    </source>
</evidence>
<gene>
    <name evidence="2" type="ORF">MUK42_14542</name>
</gene>
<evidence type="ECO:0000313" key="2">
    <source>
        <dbReference type="EMBL" id="URE13899.1"/>
    </source>
</evidence>
<feature type="chain" id="PRO_5038891056" evidence="1">
    <location>
        <begin position="22"/>
        <end position="108"/>
    </location>
</feature>
<proteinExistence type="predicted"/>
<evidence type="ECO:0000313" key="3">
    <source>
        <dbReference type="Proteomes" id="UP001055439"/>
    </source>
</evidence>
<name>A0A9E7GKX2_9LILI</name>
<protein>
    <submittedName>
        <fullName evidence="2">Uncharacterized protein</fullName>
    </submittedName>
</protein>
<feature type="signal peptide" evidence="1">
    <location>
        <begin position="1"/>
        <end position="21"/>
    </location>
</feature>